<feature type="transmembrane region" description="Helical" evidence="6">
    <location>
        <begin position="470"/>
        <end position="499"/>
    </location>
</feature>
<feature type="non-terminal residue" evidence="8">
    <location>
        <position position="826"/>
    </location>
</feature>
<feature type="non-terminal residue" evidence="8">
    <location>
        <position position="1"/>
    </location>
</feature>
<evidence type="ECO:0000259" key="7">
    <source>
        <dbReference type="Pfam" id="PF13515"/>
    </source>
</evidence>
<evidence type="ECO:0000313" key="8">
    <source>
        <dbReference type="EMBL" id="KAJ4840999.1"/>
    </source>
</evidence>
<feature type="transmembrane region" description="Helical" evidence="6">
    <location>
        <begin position="505"/>
        <end position="523"/>
    </location>
</feature>
<dbReference type="EMBL" id="JAKUCV010002906">
    <property type="protein sequence ID" value="KAJ4840999.1"/>
    <property type="molecule type" value="Genomic_DNA"/>
</dbReference>
<dbReference type="PANTHER" id="PTHR30509:SF34">
    <property type="entry name" value="F3L24.34 PROTEIN"/>
    <property type="match status" value="1"/>
</dbReference>
<evidence type="ECO:0000256" key="4">
    <source>
        <dbReference type="ARBA" id="ARBA00022989"/>
    </source>
</evidence>
<dbReference type="AlphaFoldDB" id="A0A9Q0G284"/>
<evidence type="ECO:0000256" key="3">
    <source>
        <dbReference type="ARBA" id="ARBA00022692"/>
    </source>
</evidence>
<comment type="caution">
    <text evidence="8">The sequence shown here is derived from an EMBL/GenBank/DDBJ whole genome shotgun (WGS) entry which is preliminary data.</text>
</comment>
<dbReference type="Proteomes" id="UP001141552">
    <property type="component" value="Unassembled WGS sequence"/>
</dbReference>
<dbReference type="Pfam" id="PF13515">
    <property type="entry name" value="FUSC_2"/>
    <property type="match status" value="1"/>
</dbReference>
<keyword evidence="4 6" id="KW-1133">Transmembrane helix</keyword>
<keyword evidence="2" id="KW-1003">Cell membrane</keyword>
<feature type="transmembrane region" description="Helical" evidence="6">
    <location>
        <begin position="411"/>
        <end position="431"/>
    </location>
</feature>
<feature type="transmembrane region" description="Helical" evidence="6">
    <location>
        <begin position="102"/>
        <end position="119"/>
    </location>
</feature>
<feature type="transmembrane region" description="Helical" evidence="6">
    <location>
        <begin position="535"/>
        <end position="555"/>
    </location>
</feature>
<dbReference type="PANTHER" id="PTHR30509">
    <property type="entry name" value="P-HYDROXYBENZOIC ACID EFFLUX PUMP SUBUNIT-RELATED"/>
    <property type="match status" value="1"/>
</dbReference>
<reference evidence="8" key="2">
    <citation type="journal article" date="2023" name="Plants (Basel)">
        <title>Annotation of the Turnera subulata (Passifloraceae) Draft Genome Reveals the S-Locus Evolved after the Divergence of Turneroideae from Passifloroideae in a Stepwise Manner.</title>
        <authorList>
            <person name="Henning P.M."/>
            <person name="Roalson E.H."/>
            <person name="Mir W."/>
            <person name="McCubbin A.G."/>
            <person name="Shore J.S."/>
        </authorList>
    </citation>
    <scope>NUCLEOTIDE SEQUENCE</scope>
    <source>
        <strain evidence="8">F60SS</strain>
    </source>
</reference>
<feature type="transmembrane region" description="Helical" evidence="6">
    <location>
        <begin position="48"/>
        <end position="66"/>
    </location>
</feature>
<keyword evidence="5 6" id="KW-0472">Membrane</keyword>
<organism evidence="8 9">
    <name type="scientific">Turnera subulata</name>
    <dbReference type="NCBI Taxonomy" id="218843"/>
    <lineage>
        <taxon>Eukaryota</taxon>
        <taxon>Viridiplantae</taxon>
        <taxon>Streptophyta</taxon>
        <taxon>Embryophyta</taxon>
        <taxon>Tracheophyta</taxon>
        <taxon>Spermatophyta</taxon>
        <taxon>Magnoliopsida</taxon>
        <taxon>eudicotyledons</taxon>
        <taxon>Gunneridae</taxon>
        <taxon>Pentapetalae</taxon>
        <taxon>rosids</taxon>
        <taxon>fabids</taxon>
        <taxon>Malpighiales</taxon>
        <taxon>Passifloraceae</taxon>
        <taxon>Turnera</taxon>
    </lineage>
</organism>
<name>A0A9Q0G284_9ROSI</name>
<proteinExistence type="predicted"/>
<protein>
    <recommendedName>
        <fullName evidence="7">Integral membrane bound transporter domain-containing protein</fullName>
    </recommendedName>
</protein>
<dbReference type="InterPro" id="IPR049453">
    <property type="entry name" value="Memb_transporter_dom"/>
</dbReference>
<sequence>AAAAATRTSHDPTTALWLTRLGSALRTTLACTIVGCTTLYCPASLRHLLAYPAFSYVTTLLIVSDATLGGTLRGCCHALYASVQVIIPSMLILGVIGPARFTNGLAAVAVAVSAFLVALPESTPLLAKRIAFGQIVIVYVGTVIHGAQTGVVMHPVHVASSTALGAFASVLAMLLPYPRLAYHEIKKTCRLYVENASERLNLFTEALTAQGIQAATHLISQARFLSKIGAKHLQSIKDGQGCMMWEKPHMQFAQPNSTNPGGNMQDMEIAIRGMELALTSCRSFPLRLIDGGLKEEIRSLKDKVALKLEHAKCLTRFDATTAPEMREELPHNFTLNPQTSATSRENLPAFFFLYCMEFLRGESHISRTPNGVAGIMEKTETGGASGTKAKGKQGLGRFCSGMITKVLMEKWIFATKCSLSLGFAVLFGLMFNKENGYWSGLTIAISFITGRQPTFTVANARAQGTAIGSVYGIIGCFIFGRIPQFRFLFLLPWIIFTSFLRHSRMYGQAGGLSAVIGASLILGRKGYGPPSEFAIARLAEACIGLSCFIVVEILLQPARAAALAKAELERSLGALQACINDIVIYAGQKSMPSSIPLALREKQKLLKSHIDELEKFISEAELEPNFWFLPFPGACYGKFLRSLRKTEDILLFGASVIHSLSQASESLGIGWDEVQEHVYGDLGLFQEKIGFALKSLQEVLKMKSIATHENKWRKENLSLDIELGKSADAVLYRNLGPEEEEIWEVERYFLEHSKEVANKINNYNGDQQLKNQIIMYLSSLVFCISSLLRETTEIEKEVREIIAWENPTRHINLYELSSQMEALNRK</sequence>
<evidence type="ECO:0000313" key="9">
    <source>
        <dbReference type="Proteomes" id="UP001141552"/>
    </source>
</evidence>
<accession>A0A9Q0G284</accession>
<feature type="transmembrane region" description="Helical" evidence="6">
    <location>
        <begin position="158"/>
        <end position="177"/>
    </location>
</feature>
<keyword evidence="9" id="KW-1185">Reference proteome</keyword>
<gene>
    <name evidence="8" type="ORF">Tsubulata_018691</name>
</gene>
<keyword evidence="3 6" id="KW-0812">Transmembrane</keyword>
<feature type="transmembrane region" description="Helical" evidence="6">
    <location>
        <begin position="131"/>
        <end position="152"/>
    </location>
</feature>
<evidence type="ECO:0000256" key="2">
    <source>
        <dbReference type="ARBA" id="ARBA00022475"/>
    </source>
</evidence>
<reference evidence="8" key="1">
    <citation type="submission" date="2022-02" db="EMBL/GenBank/DDBJ databases">
        <authorList>
            <person name="Henning P.M."/>
            <person name="McCubbin A.G."/>
            <person name="Shore J.S."/>
        </authorList>
    </citation>
    <scope>NUCLEOTIDE SEQUENCE</scope>
    <source>
        <strain evidence="8">F60SS</strain>
        <tissue evidence="8">Leaves</tissue>
    </source>
</reference>
<evidence type="ECO:0000256" key="6">
    <source>
        <dbReference type="SAM" id="Phobius"/>
    </source>
</evidence>
<feature type="transmembrane region" description="Helical" evidence="6">
    <location>
        <begin position="78"/>
        <end position="96"/>
    </location>
</feature>
<feature type="domain" description="Integral membrane bound transporter" evidence="7">
    <location>
        <begin position="424"/>
        <end position="551"/>
    </location>
</feature>
<evidence type="ECO:0000256" key="5">
    <source>
        <dbReference type="ARBA" id="ARBA00023136"/>
    </source>
</evidence>
<dbReference type="OrthoDB" id="68611at2759"/>
<evidence type="ECO:0000256" key="1">
    <source>
        <dbReference type="ARBA" id="ARBA00004651"/>
    </source>
</evidence>
<comment type="subcellular location">
    <subcellularLocation>
        <location evidence="1">Cell membrane</location>
        <topology evidence="1">Multi-pass membrane protein</topology>
    </subcellularLocation>
</comment>
<dbReference type="GO" id="GO:0005886">
    <property type="term" value="C:plasma membrane"/>
    <property type="evidence" value="ECO:0007669"/>
    <property type="project" value="UniProtKB-SubCell"/>
</dbReference>